<name>X0Z4N3_9ZZZZ</name>
<organism evidence="1">
    <name type="scientific">marine sediment metagenome</name>
    <dbReference type="NCBI Taxonomy" id="412755"/>
    <lineage>
        <taxon>unclassified sequences</taxon>
        <taxon>metagenomes</taxon>
        <taxon>ecological metagenomes</taxon>
    </lineage>
</organism>
<accession>X0Z4N3</accession>
<protein>
    <recommendedName>
        <fullName evidence="2">Schlafen AlbA-2 domain-containing protein</fullName>
    </recommendedName>
</protein>
<proteinExistence type="predicted"/>
<sequence>KTIVTFANKDGGELIIGVMENIILEVEAIALN</sequence>
<evidence type="ECO:0008006" key="2">
    <source>
        <dbReference type="Google" id="ProtNLM"/>
    </source>
</evidence>
<evidence type="ECO:0000313" key="1">
    <source>
        <dbReference type="EMBL" id="GAG55398.1"/>
    </source>
</evidence>
<gene>
    <name evidence="1" type="ORF">S01H4_09299</name>
</gene>
<comment type="caution">
    <text evidence="1">The sequence shown here is derived from an EMBL/GenBank/DDBJ whole genome shotgun (WGS) entry which is preliminary data.</text>
</comment>
<feature type="non-terminal residue" evidence="1">
    <location>
        <position position="1"/>
    </location>
</feature>
<dbReference type="EMBL" id="BART01003333">
    <property type="protein sequence ID" value="GAG55398.1"/>
    <property type="molecule type" value="Genomic_DNA"/>
</dbReference>
<reference evidence="1" key="1">
    <citation type="journal article" date="2014" name="Front. Microbiol.">
        <title>High frequency of phylogenetically diverse reductive dehalogenase-homologous genes in deep subseafloor sedimentary metagenomes.</title>
        <authorList>
            <person name="Kawai M."/>
            <person name="Futagami T."/>
            <person name="Toyoda A."/>
            <person name="Takaki Y."/>
            <person name="Nishi S."/>
            <person name="Hori S."/>
            <person name="Arai W."/>
            <person name="Tsubouchi T."/>
            <person name="Morono Y."/>
            <person name="Uchiyama I."/>
            <person name="Ito T."/>
            <person name="Fujiyama A."/>
            <person name="Inagaki F."/>
            <person name="Takami H."/>
        </authorList>
    </citation>
    <scope>NUCLEOTIDE SEQUENCE</scope>
    <source>
        <strain evidence="1">Expedition CK06-06</strain>
    </source>
</reference>
<dbReference type="AlphaFoldDB" id="X0Z4N3"/>